<dbReference type="SMART" id="SM00044">
    <property type="entry name" value="CYCc"/>
    <property type="match status" value="1"/>
</dbReference>
<dbReference type="RefSeq" id="WP_152456636.1">
    <property type="nucleotide sequence ID" value="NZ_WVRA01000009.1"/>
</dbReference>
<gene>
    <name evidence="2" type="ORF">GS634_19220</name>
</gene>
<dbReference type="PANTHER" id="PTHR43081:SF1">
    <property type="entry name" value="ADENYLATE CYCLASE, TERMINAL-DIFFERENTIATION SPECIFIC"/>
    <property type="match status" value="1"/>
</dbReference>
<dbReference type="InterPro" id="IPR001054">
    <property type="entry name" value="A/G_cyclase"/>
</dbReference>
<dbReference type="GO" id="GO:0004016">
    <property type="term" value="F:adenylate cyclase activity"/>
    <property type="evidence" value="ECO:0007669"/>
    <property type="project" value="UniProtKB-ARBA"/>
</dbReference>
<proteinExistence type="predicted"/>
<evidence type="ECO:0000313" key="2">
    <source>
        <dbReference type="EMBL" id="NOE20260.1"/>
    </source>
</evidence>
<dbReference type="SUPFAM" id="SSF54427">
    <property type="entry name" value="NTF2-like"/>
    <property type="match status" value="1"/>
</dbReference>
<dbReference type="AlphaFoldDB" id="A0AA91BPQ9"/>
<dbReference type="CDD" id="cd07302">
    <property type="entry name" value="CHD"/>
    <property type="match status" value="1"/>
</dbReference>
<protein>
    <submittedName>
        <fullName evidence="2">Guanylate cyclase</fullName>
    </submittedName>
</protein>
<dbReference type="GO" id="GO:0035556">
    <property type="term" value="P:intracellular signal transduction"/>
    <property type="evidence" value="ECO:0007669"/>
    <property type="project" value="InterPro"/>
</dbReference>
<evidence type="ECO:0000259" key="1">
    <source>
        <dbReference type="PROSITE" id="PS50125"/>
    </source>
</evidence>
<name>A0AA91BPQ9_9RHOB</name>
<dbReference type="Gene3D" id="3.30.70.1230">
    <property type="entry name" value="Nucleotide cyclase"/>
    <property type="match status" value="1"/>
</dbReference>
<dbReference type="Gene3D" id="3.10.450.50">
    <property type="match status" value="1"/>
</dbReference>
<dbReference type="SUPFAM" id="SSF55073">
    <property type="entry name" value="Nucleotide cyclase"/>
    <property type="match status" value="1"/>
</dbReference>
<dbReference type="Pfam" id="PF00211">
    <property type="entry name" value="Guanylate_cyc"/>
    <property type="match status" value="1"/>
</dbReference>
<feature type="domain" description="Guanylate cyclase" evidence="1">
    <location>
        <begin position="163"/>
        <end position="274"/>
    </location>
</feature>
<dbReference type="PROSITE" id="PS50125">
    <property type="entry name" value="GUANYLATE_CYCLASE_2"/>
    <property type="match status" value="1"/>
</dbReference>
<accession>A0AA91BPQ9</accession>
<dbReference type="InterPro" id="IPR050697">
    <property type="entry name" value="Adenylyl/Guanylyl_Cyclase_3/4"/>
</dbReference>
<dbReference type="EMBL" id="WVRA01000009">
    <property type="protein sequence ID" value="NOE20260.1"/>
    <property type="molecule type" value="Genomic_DNA"/>
</dbReference>
<dbReference type="InterPro" id="IPR029787">
    <property type="entry name" value="Nucleotide_cyclase"/>
</dbReference>
<dbReference type="GO" id="GO:0009190">
    <property type="term" value="P:cyclic nucleotide biosynthetic process"/>
    <property type="evidence" value="ECO:0007669"/>
    <property type="project" value="InterPro"/>
</dbReference>
<comment type="caution">
    <text evidence="2">The sequence shown here is derived from an EMBL/GenBank/DDBJ whole genome shotgun (WGS) entry which is preliminary data.</text>
</comment>
<reference evidence="2" key="1">
    <citation type="submission" date="2019-12" db="EMBL/GenBank/DDBJ databases">
        <title>Ruegeria JWLKs population differentiation of coral mucus and skeleton niches.</title>
        <authorList>
            <person name="Luo D."/>
        </authorList>
    </citation>
    <scope>NUCLEOTIDE SEQUENCE</scope>
    <source>
        <strain evidence="2">HKCCD6181</strain>
    </source>
</reference>
<evidence type="ECO:0000313" key="3">
    <source>
        <dbReference type="Proteomes" id="UP000597886"/>
    </source>
</evidence>
<dbReference type="InterPro" id="IPR032710">
    <property type="entry name" value="NTF2-like_dom_sf"/>
</dbReference>
<sequence>MIHSSPELLAVSRRWYEILRTKKNTEELRNFLSKAEELRFVGTGEGEYWSGQAVRDGVSGFFAEIPAPVVFEEIEAEAFENGETGWSSFVHKIQFVGFDEAVFYRTVLIFVLEGAAWKIINRHASVPTPNIELVGKEQLAIQKLIDAARDEGPELTQTEGLASVLFTDVEGSTALAEALGDQRWSVLIENHFRVLSAIIEKHHGQFVKSLGDGTLSVFPSAKEALAAAIKIQKAIASVSEEPFFGIRIGIHTGDVVQSRGDFFGTVVNKASRITTAGVAGEILVSDVTRAMVAGQTGFSFSGLEPRLLKGLRGHHVLYRLQWNN</sequence>
<dbReference type="InterPro" id="IPR037401">
    <property type="entry name" value="SnoaL-like"/>
</dbReference>
<dbReference type="PANTHER" id="PTHR43081">
    <property type="entry name" value="ADENYLATE CYCLASE, TERMINAL-DIFFERENTIATION SPECIFIC-RELATED"/>
    <property type="match status" value="1"/>
</dbReference>
<organism evidence="2 3">
    <name type="scientific">Ruegeria atlantica</name>
    <dbReference type="NCBI Taxonomy" id="81569"/>
    <lineage>
        <taxon>Bacteria</taxon>
        <taxon>Pseudomonadati</taxon>
        <taxon>Pseudomonadota</taxon>
        <taxon>Alphaproteobacteria</taxon>
        <taxon>Rhodobacterales</taxon>
        <taxon>Roseobacteraceae</taxon>
        <taxon>Ruegeria</taxon>
    </lineage>
</organism>
<dbReference type="Proteomes" id="UP000597886">
    <property type="component" value="Unassembled WGS sequence"/>
</dbReference>
<dbReference type="Pfam" id="PF13474">
    <property type="entry name" value="SnoaL_3"/>
    <property type="match status" value="1"/>
</dbReference>